<keyword evidence="1" id="KW-0472">Membrane</keyword>
<organism evidence="2 3">
    <name type="scientific">Photobacterium damselae subsp. damselae</name>
    <name type="common">Listonella damsela</name>
    <dbReference type="NCBI Taxonomy" id="85581"/>
    <lineage>
        <taxon>Bacteria</taxon>
        <taxon>Pseudomonadati</taxon>
        <taxon>Pseudomonadota</taxon>
        <taxon>Gammaproteobacteria</taxon>
        <taxon>Vibrionales</taxon>
        <taxon>Vibrionaceae</taxon>
        <taxon>Photobacterium</taxon>
    </lineage>
</organism>
<dbReference type="Proteomes" id="UP000533429">
    <property type="component" value="Unassembled WGS sequence"/>
</dbReference>
<keyword evidence="1" id="KW-1133">Transmembrane helix</keyword>
<evidence type="ECO:0000256" key="1">
    <source>
        <dbReference type="SAM" id="Phobius"/>
    </source>
</evidence>
<sequence length="114" mass="13278">METLYSGFQAVIGVLLHAYDFLLYLQDYVYQFFTYLSIHLMILYIELKIYFFNIAGSVATKILQQYGVYDLIEVVFNKLPSSLRFILNAYGIPQGFRIIFDAYASSLLLRFIGK</sequence>
<dbReference type="AlphaFoldDB" id="A0A850QHY5"/>
<evidence type="ECO:0008006" key="4">
    <source>
        <dbReference type="Google" id="ProtNLM"/>
    </source>
</evidence>
<reference evidence="2 3" key="1">
    <citation type="submission" date="2020-06" db="EMBL/GenBank/DDBJ databases">
        <title>Photobacterium damselae subsp. damselae comparative genomics.</title>
        <authorList>
            <person name="Osorio C.R."/>
        </authorList>
    </citation>
    <scope>NUCLEOTIDE SEQUENCE [LARGE SCALE GENOMIC DNA]</scope>
    <source>
        <strain evidence="2 3">TW250/03</strain>
    </source>
</reference>
<proteinExistence type="predicted"/>
<name>A0A850QHY5_PHODD</name>
<comment type="caution">
    <text evidence="2">The sequence shown here is derived from an EMBL/GenBank/DDBJ whole genome shotgun (WGS) entry which is preliminary data.</text>
</comment>
<keyword evidence="1" id="KW-0812">Transmembrane</keyword>
<protein>
    <recommendedName>
        <fullName evidence="4">DUF2523 domain-containing protein</fullName>
    </recommendedName>
</protein>
<accession>A0A850QHY5</accession>
<evidence type="ECO:0000313" key="3">
    <source>
        <dbReference type="Proteomes" id="UP000533429"/>
    </source>
</evidence>
<evidence type="ECO:0000313" key="2">
    <source>
        <dbReference type="EMBL" id="NVO99166.1"/>
    </source>
</evidence>
<dbReference type="EMBL" id="JABXOR010000184">
    <property type="protein sequence ID" value="NVO99166.1"/>
    <property type="molecule type" value="Genomic_DNA"/>
</dbReference>
<gene>
    <name evidence="2" type="ORF">HWA77_02955</name>
</gene>
<feature type="transmembrane region" description="Helical" evidence="1">
    <location>
        <begin position="32"/>
        <end position="52"/>
    </location>
</feature>